<gene>
    <name evidence="1" type="ORF">CGSHiR3021_06580</name>
</gene>
<dbReference type="BioCyc" id="HINF375063:G119K-583-MONOMER"/>
<accession>A4NWQ0</accession>
<reference evidence="1 2" key="1">
    <citation type="journal article" date="2007" name="Genome Biol.">
        <title>Characterization and modeling of the Haemophilus influenzae core and supragenomes based on the complete genomic sequences of Rd and 12 clinical nontypeable strains.</title>
        <authorList>
            <person name="Hogg J.S."/>
            <person name="Hu F.Z."/>
            <person name="Janto B."/>
            <person name="Boissy R."/>
            <person name="Hayes J."/>
            <person name="Keefe R."/>
            <person name="Post J.C."/>
            <person name="Ehrlich G.D."/>
        </authorList>
    </citation>
    <scope>NUCLEOTIDE SEQUENCE [LARGE SCALE GENOMIC DNA]</scope>
    <source>
        <strain evidence="1 2">22.4-21</strain>
    </source>
</reference>
<evidence type="ECO:0000313" key="1">
    <source>
        <dbReference type="EMBL" id="EDK14500.1"/>
    </source>
</evidence>
<dbReference type="EMBL" id="AAZJ01000002">
    <property type="protein sequence ID" value="EDK14500.1"/>
    <property type="molecule type" value="Genomic_DNA"/>
</dbReference>
<organism evidence="1 2">
    <name type="scientific">Haemophilus influenzae 22.4-21</name>
    <dbReference type="NCBI Taxonomy" id="375063"/>
    <lineage>
        <taxon>Bacteria</taxon>
        <taxon>Pseudomonadati</taxon>
        <taxon>Pseudomonadota</taxon>
        <taxon>Gammaproteobacteria</taxon>
        <taxon>Pasteurellales</taxon>
        <taxon>Pasteurellaceae</taxon>
        <taxon>Haemophilus</taxon>
    </lineage>
</organism>
<sequence>MIAKIGDCARIGMRLKNAIKTGNVIPNTHKKIKYGN</sequence>
<dbReference type="Proteomes" id="UP000005596">
    <property type="component" value="Unassembled WGS sequence"/>
</dbReference>
<proteinExistence type="predicted"/>
<name>A4NWQ0_HAEIF</name>
<evidence type="ECO:0000313" key="2">
    <source>
        <dbReference type="Proteomes" id="UP000005596"/>
    </source>
</evidence>
<dbReference type="AlphaFoldDB" id="A4NWQ0"/>
<protein>
    <submittedName>
        <fullName evidence="1">Uncharacterized protein</fullName>
    </submittedName>
</protein>